<keyword evidence="4 8" id="KW-0653">Protein transport</keyword>
<dbReference type="AlphaFoldDB" id="A0A7S3HY38"/>
<dbReference type="GO" id="GO:0012505">
    <property type="term" value="C:endomembrane system"/>
    <property type="evidence" value="ECO:0007669"/>
    <property type="project" value="UniProtKB-ARBA"/>
</dbReference>
<gene>
    <name evidence="9" type="ORF">FEHR0123_LOCUS2457</name>
</gene>
<dbReference type="EMBL" id="HBIE01007662">
    <property type="protein sequence ID" value="CAE0307550.1"/>
    <property type="molecule type" value="Transcribed_RNA"/>
</dbReference>
<dbReference type="Pfam" id="PF04178">
    <property type="entry name" value="Got1"/>
    <property type="match status" value="1"/>
</dbReference>
<dbReference type="GO" id="GO:0015031">
    <property type="term" value="P:protein transport"/>
    <property type="evidence" value="ECO:0007669"/>
    <property type="project" value="UniProtKB-KW"/>
</dbReference>
<dbReference type="GO" id="GO:0016020">
    <property type="term" value="C:membrane"/>
    <property type="evidence" value="ECO:0007669"/>
    <property type="project" value="UniProtKB-SubCell"/>
</dbReference>
<dbReference type="GO" id="GO:0005737">
    <property type="term" value="C:cytoplasm"/>
    <property type="evidence" value="ECO:0007669"/>
    <property type="project" value="UniProtKB-ARBA"/>
</dbReference>
<name>A0A7S3HY38_9SPIT</name>
<proteinExistence type="inferred from homology"/>
<evidence type="ECO:0000256" key="7">
    <source>
        <dbReference type="ARBA" id="ARBA00025800"/>
    </source>
</evidence>
<dbReference type="InterPro" id="IPR011691">
    <property type="entry name" value="Vesicle_transpt_SFT2"/>
</dbReference>
<feature type="transmembrane region" description="Helical" evidence="8">
    <location>
        <begin position="12"/>
        <end position="35"/>
    </location>
</feature>
<comment type="caution">
    <text evidence="8">Lacks conserved residue(s) required for the propagation of feature annotation.</text>
</comment>
<dbReference type="PANTHER" id="PTHR23137:SF36">
    <property type="entry name" value="VESICLE TRANSPORT PROTEIN SFT2C"/>
    <property type="match status" value="1"/>
</dbReference>
<dbReference type="PANTHER" id="PTHR23137">
    <property type="entry name" value="VESICLE TRANSPORT PROTEIN-RELATED"/>
    <property type="match status" value="1"/>
</dbReference>
<organism evidence="9">
    <name type="scientific">Favella ehrenbergii</name>
    <dbReference type="NCBI Taxonomy" id="182087"/>
    <lineage>
        <taxon>Eukaryota</taxon>
        <taxon>Sar</taxon>
        <taxon>Alveolata</taxon>
        <taxon>Ciliophora</taxon>
        <taxon>Intramacronucleata</taxon>
        <taxon>Spirotrichea</taxon>
        <taxon>Choreotrichia</taxon>
        <taxon>Tintinnida</taxon>
        <taxon>Xystonellidae</taxon>
        <taxon>Favella</taxon>
    </lineage>
</organism>
<evidence type="ECO:0000256" key="2">
    <source>
        <dbReference type="ARBA" id="ARBA00022448"/>
    </source>
</evidence>
<keyword evidence="2 8" id="KW-0813">Transport</keyword>
<evidence type="ECO:0000256" key="1">
    <source>
        <dbReference type="ARBA" id="ARBA00004141"/>
    </source>
</evidence>
<feature type="transmembrane region" description="Helical" evidence="8">
    <location>
        <begin position="41"/>
        <end position="63"/>
    </location>
</feature>
<evidence type="ECO:0000313" key="9">
    <source>
        <dbReference type="EMBL" id="CAE0307550.1"/>
    </source>
</evidence>
<evidence type="ECO:0000256" key="5">
    <source>
        <dbReference type="ARBA" id="ARBA00022989"/>
    </source>
</evidence>
<evidence type="ECO:0000256" key="8">
    <source>
        <dbReference type="RuleBase" id="RU363111"/>
    </source>
</evidence>
<comment type="function">
    <text evidence="8">May be involved in fusion of retrograde transport vesicles derived from an endocytic compartment with the Golgi complex.</text>
</comment>
<keyword evidence="6 8" id="KW-0472">Membrane</keyword>
<reference evidence="9" key="1">
    <citation type="submission" date="2021-01" db="EMBL/GenBank/DDBJ databases">
        <authorList>
            <person name="Corre E."/>
            <person name="Pelletier E."/>
            <person name="Niang G."/>
            <person name="Scheremetjew M."/>
            <person name="Finn R."/>
            <person name="Kale V."/>
            <person name="Holt S."/>
            <person name="Cochrane G."/>
            <person name="Meng A."/>
            <person name="Brown T."/>
            <person name="Cohen L."/>
        </authorList>
    </citation>
    <scope>NUCLEOTIDE SEQUENCE</scope>
    <source>
        <strain evidence="9">Fehren 1</strain>
    </source>
</reference>
<comment type="subcellular location">
    <subcellularLocation>
        <location evidence="1 8">Membrane</location>
        <topology evidence="1 8">Multi-pass membrane protein</topology>
    </subcellularLocation>
</comment>
<sequence length="157" mass="17270">MEKLETGPDYKVAGVFLIVSVLFFFAAFTALPFILVSPRSFNLYFCFGSIFLQLAMAFFYAPMAYVRKLFTQENRAISTIYFMALIVDLYFIWSGAGYLMSVLMVALQGCALAWFVTQAVGGAERANNLAYAMVLSGVMDKIKGMIPGSKGGADLPI</sequence>
<keyword evidence="5 8" id="KW-1133">Transmembrane helix</keyword>
<dbReference type="InterPro" id="IPR007305">
    <property type="entry name" value="Vesicle_transpt_Got1/SFT2"/>
</dbReference>
<evidence type="ECO:0000256" key="4">
    <source>
        <dbReference type="ARBA" id="ARBA00022927"/>
    </source>
</evidence>
<evidence type="ECO:0000256" key="3">
    <source>
        <dbReference type="ARBA" id="ARBA00022692"/>
    </source>
</evidence>
<keyword evidence="3 8" id="KW-0812">Transmembrane</keyword>
<dbReference type="GO" id="GO:0016192">
    <property type="term" value="P:vesicle-mediated transport"/>
    <property type="evidence" value="ECO:0007669"/>
    <property type="project" value="InterPro"/>
</dbReference>
<feature type="transmembrane region" description="Helical" evidence="8">
    <location>
        <begin position="75"/>
        <end position="93"/>
    </location>
</feature>
<protein>
    <recommendedName>
        <fullName evidence="8">Vesicle transport protein</fullName>
    </recommendedName>
</protein>
<accession>A0A7S3HY38</accession>
<comment type="similarity">
    <text evidence="7 8">Belongs to the SFT2 family.</text>
</comment>
<evidence type="ECO:0000256" key="6">
    <source>
        <dbReference type="ARBA" id="ARBA00023136"/>
    </source>
</evidence>